<dbReference type="InterPro" id="IPR058532">
    <property type="entry name" value="YjbR/MT2646/Rv2570-like"/>
</dbReference>
<sequence length="114" mass="12706">MVSENDVRGIALSLPGTTEKPSYGTPGFRVRDKLFARIREERDMLLVWVAGEGEKRGLLAAEPGKFFTTPHYDGHPTVLVRLAAVDAEEVRELLTDSWRLRAPARLVAQFDAEA</sequence>
<dbReference type="Proteomes" id="UP001595859">
    <property type="component" value="Unassembled WGS sequence"/>
</dbReference>
<protein>
    <submittedName>
        <fullName evidence="1">MmcQ/YjbR family DNA-binding protein</fullName>
    </submittedName>
</protein>
<dbReference type="GO" id="GO:0003677">
    <property type="term" value="F:DNA binding"/>
    <property type="evidence" value="ECO:0007669"/>
    <property type="project" value="UniProtKB-KW"/>
</dbReference>
<proteinExistence type="predicted"/>
<comment type="caution">
    <text evidence="1">The sequence shown here is derived from an EMBL/GenBank/DDBJ whole genome shotgun (WGS) entry which is preliminary data.</text>
</comment>
<dbReference type="EMBL" id="JBHSIS010000003">
    <property type="protein sequence ID" value="MFC4853677.1"/>
    <property type="molecule type" value="Genomic_DNA"/>
</dbReference>
<organism evidence="1 2">
    <name type="scientific">Actinophytocola glycyrrhizae</name>
    <dbReference type="NCBI Taxonomy" id="2044873"/>
    <lineage>
        <taxon>Bacteria</taxon>
        <taxon>Bacillati</taxon>
        <taxon>Actinomycetota</taxon>
        <taxon>Actinomycetes</taxon>
        <taxon>Pseudonocardiales</taxon>
        <taxon>Pseudonocardiaceae</taxon>
    </lineage>
</organism>
<keyword evidence="1" id="KW-0238">DNA-binding</keyword>
<dbReference type="RefSeq" id="WP_378055612.1">
    <property type="nucleotide sequence ID" value="NZ_JBHSIS010000003.1"/>
</dbReference>
<dbReference type="Gene3D" id="3.90.1150.30">
    <property type="match status" value="1"/>
</dbReference>
<evidence type="ECO:0000313" key="1">
    <source>
        <dbReference type="EMBL" id="MFC4853677.1"/>
    </source>
</evidence>
<dbReference type="Pfam" id="PF04237">
    <property type="entry name" value="YjbR"/>
    <property type="match status" value="1"/>
</dbReference>
<reference evidence="2" key="1">
    <citation type="journal article" date="2019" name="Int. J. Syst. Evol. Microbiol.">
        <title>The Global Catalogue of Microorganisms (GCM) 10K type strain sequencing project: providing services to taxonomists for standard genome sequencing and annotation.</title>
        <authorList>
            <consortium name="The Broad Institute Genomics Platform"/>
            <consortium name="The Broad Institute Genome Sequencing Center for Infectious Disease"/>
            <person name="Wu L."/>
            <person name="Ma J."/>
        </authorList>
    </citation>
    <scope>NUCLEOTIDE SEQUENCE [LARGE SCALE GENOMIC DNA]</scope>
    <source>
        <strain evidence="2">ZS-22-S1</strain>
    </source>
</reference>
<evidence type="ECO:0000313" key="2">
    <source>
        <dbReference type="Proteomes" id="UP001595859"/>
    </source>
</evidence>
<name>A0ABV9RXK7_9PSEU</name>
<dbReference type="SUPFAM" id="SSF142906">
    <property type="entry name" value="YjbR-like"/>
    <property type="match status" value="1"/>
</dbReference>
<accession>A0ABV9RXK7</accession>
<gene>
    <name evidence="1" type="ORF">ACFPCV_09170</name>
</gene>
<dbReference type="InterPro" id="IPR038056">
    <property type="entry name" value="YjbR-like_sf"/>
</dbReference>
<keyword evidence="2" id="KW-1185">Reference proteome</keyword>